<protein>
    <recommendedName>
        <fullName evidence="4">Serine-threonine/tyrosine-protein kinase catalytic domain-containing protein</fullName>
    </recommendedName>
</protein>
<feature type="compositionally biased region" description="Polar residues" evidence="1">
    <location>
        <begin position="158"/>
        <end position="167"/>
    </location>
</feature>
<sequence>MKACTLLAVQNLKDIAALQVLGGLFSIKPRSLDLSNDQDEEHNDGNFKEEVGKTSLFNKSFAQPMVLPQAKPILNQGDNVKLVDPRLEGAYNIKQLNRLAFAASLCIRKSSTWRPVMSEVLQVMLMEGEIDKERWKIPKEDEEDESWSLEDLECECDSASSTSVNDE</sequence>
<reference evidence="2" key="1">
    <citation type="submission" date="2020-01" db="EMBL/GenBank/DDBJ databases">
        <title>The Celery Genome Sequence Reveals Sequential Paleo-tetraploidization, Resistance Gene Elimination, Karyotype Evolution, and Functional Innovation in Apiales.</title>
        <authorList>
            <person name="Song X."/>
        </authorList>
    </citation>
    <scope>NUCLEOTIDE SEQUENCE</scope>
    <source>
        <tissue evidence="2">Leaf</tissue>
    </source>
</reference>
<accession>A0A6L5BE13</accession>
<proteinExistence type="predicted"/>
<evidence type="ECO:0000313" key="3">
    <source>
        <dbReference type="Proteomes" id="UP000593563"/>
    </source>
</evidence>
<dbReference type="AlphaFoldDB" id="A0A6L5BE13"/>
<evidence type="ECO:0008006" key="4">
    <source>
        <dbReference type="Google" id="ProtNLM"/>
    </source>
</evidence>
<dbReference type="Proteomes" id="UP000593563">
    <property type="component" value="Unassembled WGS sequence"/>
</dbReference>
<keyword evidence="3" id="KW-1185">Reference proteome</keyword>
<dbReference type="InterPro" id="IPR046958">
    <property type="entry name" value="RBK1/2/STUNTED"/>
</dbReference>
<organism evidence="2 3">
    <name type="scientific">Apium graveolens</name>
    <name type="common">Celery</name>
    <dbReference type="NCBI Taxonomy" id="4045"/>
    <lineage>
        <taxon>Eukaryota</taxon>
        <taxon>Viridiplantae</taxon>
        <taxon>Streptophyta</taxon>
        <taxon>Embryophyta</taxon>
        <taxon>Tracheophyta</taxon>
        <taxon>Spermatophyta</taxon>
        <taxon>Magnoliopsida</taxon>
        <taxon>eudicotyledons</taxon>
        <taxon>Gunneridae</taxon>
        <taxon>Pentapetalae</taxon>
        <taxon>asterids</taxon>
        <taxon>campanulids</taxon>
        <taxon>Apiales</taxon>
        <taxon>Apiaceae</taxon>
        <taxon>Apioideae</taxon>
        <taxon>apioid superclade</taxon>
        <taxon>Apieae</taxon>
        <taxon>Apium</taxon>
    </lineage>
</organism>
<feature type="compositionally biased region" description="Acidic residues" evidence="1">
    <location>
        <begin position="140"/>
        <end position="156"/>
    </location>
</feature>
<dbReference type="EMBL" id="WRXP01001492">
    <property type="protein sequence ID" value="KAF1002294.1"/>
    <property type="molecule type" value="Genomic_DNA"/>
</dbReference>
<evidence type="ECO:0000313" key="2">
    <source>
        <dbReference type="EMBL" id="KAF1002294.1"/>
    </source>
</evidence>
<dbReference type="PANTHER" id="PTHR47987:SF20">
    <property type="entry name" value="OS04G0654600 PROTEIN"/>
    <property type="match status" value="1"/>
</dbReference>
<feature type="region of interest" description="Disordered" evidence="1">
    <location>
        <begin position="136"/>
        <end position="167"/>
    </location>
</feature>
<dbReference type="PANTHER" id="PTHR47987">
    <property type="entry name" value="OS08G0249100 PROTEIN"/>
    <property type="match status" value="1"/>
</dbReference>
<gene>
    <name evidence="2" type="ORF">AG4045_024179</name>
</gene>
<name>A0A6L5BE13_APIGR</name>
<evidence type="ECO:0000256" key="1">
    <source>
        <dbReference type="SAM" id="MobiDB-lite"/>
    </source>
</evidence>
<comment type="caution">
    <text evidence="2">The sequence shown here is derived from an EMBL/GenBank/DDBJ whole genome shotgun (WGS) entry which is preliminary data.</text>
</comment>